<keyword evidence="3" id="KW-0201">Cytochrome c-type biogenesis</keyword>
<reference evidence="9 10" key="1">
    <citation type="submission" date="2019-02" db="EMBL/GenBank/DDBJ databases">
        <title>Deep-cultivation of Planctomycetes and their phenomic and genomic characterization uncovers novel biology.</title>
        <authorList>
            <person name="Wiegand S."/>
            <person name="Jogler M."/>
            <person name="Boedeker C."/>
            <person name="Pinto D."/>
            <person name="Vollmers J."/>
            <person name="Rivas-Marin E."/>
            <person name="Kohn T."/>
            <person name="Peeters S.H."/>
            <person name="Heuer A."/>
            <person name="Rast P."/>
            <person name="Oberbeckmann S."/>
            <person name="Bunk B."/>
            <person name="Jeske O."/>
            <person name="Meyerdierks A."/>
            <person name="Storesund J.E."/>
            <person name="Kallscheuer N."/>
            <person name="Luecker S."/>
            <person name="Lage O.M."/>
            <person name="Pohl T."/>
            <person name="Merkel B.J."/>
            <person name="Hornburger P."/>
            <person name="Mueller R.-W."/>
            <person name="Bruemmer F."/>
            <person name="Labrenz M."/>
            <person name="Spormann A.M."/>
            <person name="Op Den Camp H."/>
            <person name="Overmann J."/>
            <person name="Amann R."/>
            <person name="Jetten M.S.M."/>
            <person name="Mascher T."/>
            <person name="Medema M.H."/>
            <person name="Devos D.P."/>
            <person name="Kaster A.-K."/>
            <person name="Ovreas L."/>
            <person name="Rohde M."/>
            <person name="Galperin M.Y."/>
            <person name="Jogler C."/>
        </authorList>
    </citation>
    <scope>NUCLEOTIDE SEQUENCE [LARGE SCALE GENOMIC DNA]</scope>
    <source>
        <strain evidence="9 10">Pla144</strain>
    </source>
</reference>
<dbReference type="GO" id="GO:0020037">
    <property type="term" value="F:heme binding"/>
    <property type="evidence" value="ECO:0007669"/>
    <property type="project" value="InterPro"/>
</dbReference>
<evidence type="ECO:0000259" key="8">
    <source>
        <dbReference type="Pfam" id="PF05140"/>
    </source>
</evidence>
<keyword evidence="4 6" id="KW-1133">Transmembrane helix</keyword>
<feature type="transmembrane region" description="Helical" evidence="6">
    <location>
        <begin position="886"/>
        <end position="910"/>
    </location>
</feature>
<dbReference type="OrthoDB" id="9814290at2"/>
<keyword evidence="2 6" id="KW-0812">Transmembrane</keyword>
<keyword evidence="10" id="KW-1185">Reference proteome</keyword>
<dbReference type="GO" id="GO:0017004">
    <property type="term" value="P:cytochrome complex assembly"/>
    <property type="evidence" value="ECO:0007669"/>
    <property type="project" value="UniProtKB-KW"/>
</dbReference>
<feature type="transmembrane region" description="Helical" evidence="6">
    <location>
        <begin position="526"/>
        <end position="545"/>
    </location>
</feature>
<feature type="transmembrane region" description="Helical" evidence="6">
    <location>
        <begin position="970"/>
        <end position="988"/>
    </location>
</feature>
<feature type="transmembrane region" description="Helical" evidence="6">
    <location>
        <begin position="32"/>
        <end position="54"/>
    </location>
</feature>
<evidence type="ECO:0000256" key="1">
    <source>
        <dbReference type="ARBA" id="ARBA00004141"/>
    </source>
</evidence>
<name>A0A5C6CS32_9BACT</name>
<keyword evidence="5 6" id="KW-0472">Membrane</keyword>
<sequence>MATTEIQDYQDTVRERASSTRAHSQTNLLSDLIAGFASLRLTVVLFALSIFLVLAGTLAQVDHDIWFVVHSYFRTLIAWIEVKIFFPRDWDISGVFPFPGGWTLGALLTANLLAAHLSRFKVSGSGNQLRVGIGLILAGVLLTYAVVQSGLGDTVRSELSPQFCNGLWHALRAALGGGTLLFAYRLALGFQDRAKKGSSWLWWLGAATCSVFVALTLWLFTHPEAQLDPSGLRILWQLIKGATAGIVLLAGCRLVFGQRAGIVLLHGGIGLLMFSELHTGLSAEEARMQIAEGQTVNYAEDIRNAELAIVDKSDAIKDRVTVVPIGILREAAESGEVIEDPAIPFAIRVVEFLPNAVTRLAQPGETSRATEGWGTLRMAEERPQSTGASTEQAVDLPAAYLEILTKEDHQPLGTYLTWALPSSAAMTESFEVDGKPYEMQLQFKRLVKPYSVELLDFRFDRYVGTETPKNFSSEVRLTDPDNKVDRQAKIWMNNPLRYGGDTLYQADWDKETERGTVLQVVSNTGWMIPYVSCMLVAAGMLYHFGLTFTRFANRKASSTVMAARQTPLELLSDWRSPQVWVPALVLIVFVGWVAGRARPHDLPPTEMQIHEFGNLPLAYEGRIQPFDTLARNVLTVLSGKGEVDSSPKVPAIRWLLDVIAGTRAAQDYPVIRIENLDVLQTLELEPRDGFRYSIGELSERNQETMKQWQLASGVPEGERTLAQEKFLDLARKIILYRTIQNSFYAPSVRTDSRENLMADLSELGKEIQALDPKSPRAIPPITPEEPWQIMLAAEANYIVDSLSGKPLNDATPALRAILQSYRSNDLEKFNSSVATYQELIAERAAADAEFAAKLNGDPDALSRKTAEQLDLNRIDYEAYINQFNPFVLAMALYLVCFVLSACSWLGWTAILNRTANWLLWFTFLLHTYALVARIYISGRPPVTNLYSSAVFIGWAAVLFALVYEHVYRRGLGNLLAAVVGFPTLFIAYNLAGDGDTFMVLQAVLDTQFWLATHVVCITLGYSTTILAGMMGLVYIVMALVLDRLDAENRKQLIRMMYGTICFAIFFSFVGTVLGGLWADDSWGRFWGWDPKENGALIIVLWNALVLHARWGGMLTHRGLAILAVFGNVVTAWSWFGVNLMGVGLHSYGFTEGRLKWLVVFVASQLAVMLLGAFWNTTGDAKPQAT</sequence>
<feature type="transmembrane region" description="Helical" evidence="6">
    <location>
        <begin position="167"/>
        <end position="188"/>
    </location>
</feature>
<dbReference type="Pfam" id="PF01578">
    <property type="entry name" value="Cytochrom_C_asm"/>
    <property type="match status" value="1"/>
</dbReference>
<evidence type="ECO:0000256" key="5">
    <source>
        <dbReference type="ARBA" id="ARBA00023136"/>
    </source>
</evidence>
<feature type="transmembrane region" description="Helical" evidence="6">
    <location>
        <begin position="200"/>
        <end position="222"/>
    </location>
</feature>
<comment type="subcellular location">
    <subcellularLocation>
        <location evidence="1">Membrane</location>
        <topology evidence="1">Multi-pass membrane protein</topology>
    </subcellularLocation>
</comment>
<dbReference type="InterPro" id="IPR045062">
    <property type="entry name" value="Cyt_c_biogenesis_CcsA/CcmC"/>
</dbReference>
<proteinExistence type="predicted"/>
<feature type="transmembrane region" description="Helical" evidence="6">
    <location>
        <begin position="234"/>
        <end position="256"/>
    </location>
</feature>
<feature type="transmembrane region" description="Helical" evidence="6">
    <location>
        <begin position="1094"/>
        <end position="1112"/>
    </location>
</feature>
<dbReference type="RefSeq" id="WP_146450544.1">
    <property type="nucleotide sequence ID" value="NZ_SJPS01000003.1"/>
</dbReference>
<feature type="transmembrane region" description="Helical" evidence="6">
    <location>
        <begin position="1119"/>
        <end position="1136"/>
    </location>
</feature>
<feature type="transmembrane region" description="Helical" evidence="6">
    <location>
        <begin position="1053"/>
        <end position="1074"/>
    </location>
</feature>
<evidence type="ECO:0000256" key="3">
    <source>
        <dbReference type="ARBA" id="ARBA00022748"/>
    </source>
</evidence>
<feature type="transmembrane region" description="Helical" evidence="6">
    <location>
        <begin position="129"/>
        <end position="147"/>
    </location>
</feature>
<evidence type="ECO:0000256" key="2">
    <source>
        <dbReference type="ARBA" id="ARBA00022692"/>
    </source>
</evidence>
<dbReference type="InterPro" id="IPR007816">
    <property type="entry name" value="ResB-like_domain"/>
</dbReference>
<feature type="transmembrane region" description="Helical" evidence="6">
    <location>
        <begin position="917"/>
        <end position="936"/>
    </location>
</feature>
<dbReference type="PANTHER" id="PTHR30071:SF1">
    <property type="entry name" value="CYTOCHROME B_B6 PROTEIN-RELATED"/>
    <property type="match status" value="1"/>
</dbReference>
<feature type="domain" description="ResB-like" evidence="8">
    <location>
        <begin position="445"/>
        <end position="515"/>
    </location>
</feature>
<evidence type="ECO:0000256" key="4">
    <source>
        <dbReference type="ARBA" id="ARBA00022989"/>
    </source>
</evidence>
<feature type="transmembrane region" description="Helical" evidence="6">
    <location>
        <begin position="1008"/>
        <end position="1041"/>
    </location>
</feature>
<feature type="transmembrane region" description="Helical" evidence="6">
    <location>
        <begin position="942"/>
        <end position="963"/>
    </location>
</feature>
<evidence type="ECO:0000313" key="9">
    <source>
        <dbReference type="EMBL" id="TWU27322.1"/>
    </source>
</evidence>
<accession>A0A5C6CS32</accession>
<dbReference type="Pfam" id="PF05140">
    <property type="entry name" value="ResB"/>
    <property type="match status" value="1"/>
</dbReference>
<feature type="transmembrane region" description="Helical" evidence="6">
    <location>
        <begin position="1156"/>
        <end position="1174"/>
    </location>
</feature>
<evidence type="ECO:0000256" key="6">
    <source>
        <dbReference type="SAM" id="Phobius"/>
    </source>
</evidence>
<dbReference type="PANTHER" id="PTHR30071">
    <property type="entry name" value="HEME EXPORTER PROTEIN C"/>
    <property type="match status" value="1"/>
</dbReference>
<organism evidence="9 10">
    <name type="scientific">Bythopirellula polymerisocia</name>
    <dbReference type="NCBI Taxonomy" id="2528003"/>
    <lineage>
        <taxon>Bacteria</taxon>
        <taxon>Pseudomonadati</taxon>
        <taxon>Planctomycetota</taxon>
        <taxon>Planctomycetia</taxon>
        <taxon>Pirellulales</taxon>
        <taxon>Lacipirellulaceae</taxon>
        <taxon>Bythopirellula</taxon>
    </lineage>
</organism>
<feature type="domain" description="Cytochrome c assembly protein" evidence="7">
    <location>
        <begin position="943"/>
        <end position="1145"/>
    </location>
</feature>
<dbReference type="InterPro" id="IPR002541">
    <property type="entry name" value="Cyt_c_assembly"/>
</dbReference>
<evidence type="ECO:0000259" key="7">
    <source>
        <dbReference type="Pfam" id="PF01578"/>
    </source>
</evidence>
<dbReference type="GO" id="GO:0005886">
    <property type="term" value="C:plasma membrane"/>
    <property type="evidence" value="ECO:0007669"/>
    <property type="project" value="TreeGrafter"/>
</dbReference>
<gene>
    <name evidence="9" type="primary">ccsA</name>
    <name evidence="9" type="ORF">Pla144_20940</name>
</gene>
<dbReference type="EMBL" id="SJPS01000003">
    <property type="protein sequence ID" value="TWU27322.1"/>
    <property type="molecule type" value="Genomic_DNA"/>
</dbReference>
<protein>
    <submittedName>
        <fullName evidence="9">Cytochrome c biogenesis protein CcsA</fullName>
    </submittedName>
</protein>
<dbReference type="Proteomes" id="UP000318437">
    <property type="component" value="Unassembled WGS sequence"/>
</dbReference>
<evidence type="ECO:0000313" key="10">
    <source>
        <dbReference type="Proteomes" id="UP000318437"/>
    </source>
</evidence>
<feature type="transmembrane region" description="Helical" evidence="6">
    <location>
        <begin position="98"/>
        <end position="117"/>
    </location>
</feature>
<comment type="caution">
    <text evidence="9">The sequence shown here is derived from an EMBL/GenBank/DDBJ whole genome shotgun (WGS) entry which is preliminary data.</text>
</comment>
<dbReference type="AlphaFoldDB" id="A0A5C6CS32"/>